<organism evidence="1">
    <name type="scientific">Salix viminalis</name>
    <name type="common">Common osier</name>
    <name type="synonym">Basket willow</name>
    <dbReference type="NCBI Taxonomy" id="40686"/>
    <lineage>
        <taxon>Eukaryota</taxon>
        <taxon>Viridiplantae</taxon>
        <taxon>Streptophyta</taxon>
        <taxon>Embryophyta</taxon>
        <taxon>Tracheophyta</taxon>
        <taxon>Spermatophyta</taxon>
        <taxon>Magnoliopsida</taxon>
        <taxon>eudicotyledons</taxon>
        <taxon>Gunneridae</taxon>
        <taxon>Pentapetalae</taxon>
        <taxon>rosids</taxon>
        <taxon>fabids</taxon>
        <taxon>Malpighiales</taxon>
        <taxon>Salicaceae</taxon>
        <taxon>Saliceae</taxon>
        <taxon>Salix</taxon>
    </lineage>
</organism>
<reference evidence="1" key="1">
    <citation type="submission" date="2019-03" db="EMBL/GenBank/DDBJ databases">
        <authorList>
            <person name="Mank J."/>
            <person name="Almeida P."/>
        </authorList>
    </citation>
    <scope>NUCLEOTIDE SEQUENCE</scope>
    <source>
        <strain evidence="1">78183</strain>
    </source>
</reference>
<dbReference type="AlphaFoldDB" id="A0A6N2MML8"/>
<sequence>MQSRNLYAIDGQVSPAVAYFNPSNLQDQSQHPPYFMWWGLLRVQSLVLGMMAVMGDLNCNGIRGWNPRERE</sequence>
<dbReference type="EMBL" id="CAADRP010001830">
    <property type="protein sequence ID" value="VFU54114.1"/>
    <property type="molecule type" value="Genomic_DNA"/>
</dbReference>
<accession>A0A6N2MML8</accession>
<protein>
    <submittedName>
        <fullName evidence="1">Uncharacterized protein</fullName>
    </submittedName>
</protein>
<proteinExistence type="predicted"/>
<name>A0A6N2MML8_SALVM</name>
<gene>
    <name evidence="1" type="ORF">SVIM_LOCUS377080</name>
</gene>
<evidence type="ECO:0000313" key="1">
    <source>
        <dbReference type="EMBL" id="VFU54114.1"/>
    </source>
</evidence>